<keyword evidence="1" id="KW-1133">Transmembrane helix</keyword>
<keyword evidence="1" id="KW-0472">Membrane</keyword>
<organism evidence="3 4">
    <name type="scientific">Muiribacterium halophilum</name>
    <dbReference type="NCBI Taxonomy" id="2053465"/>
    <lineage>
        <taxon>Bacteria</taxon>
        <taxon>Candidatus Muiribacteriota</taxon>
        <taxon>Candidatus Muiribacteriia</taxon>
        <taxon>Candidatus Muiribacteriales</taxon>
        <taxon>Candidatus Muiribacteriaceae</taxon>
        <taxon>Candidatus Muiribacterium</taxon>
    </lineage>
</organism>
<dbReference type="PANTHER" id="PTHR33371">
    <property type="entry name" value="INTERMEMBRANE PHOSPHOLIPID TRANSPORT SYSTEM BINDING PROTEIN MLAD-RELATED"/>
    <property type="match status" value="1"/>
</dbReference>
<dbReference type="InterPro" id="IPR052336">
    <property type="entry name" value="MlaD_Phospholipid_Transporter"/>
</dbReference>
<dbReference type="AlphaFoldDB" id="A0A2N5ZJC5"/>
<evidence type="ECO:0000313" key="3">
    <source>
        <dbReference type="EMBL" id="PLX18733.1"/>
    </source>
</evidence>
<dbReference type="EMBL" id="PKTG01000053">
    <property type="protein sequence ID" value="PLX18733.1"/>
    <property type="molecule type" value="Genomic_DNA"/>
</dbReference>
<feature type="domain" description="Mce/MlaD" evidence="2">
    <location>
        <begin position="35"/>
        <end position="108"/>
    </location>
</feature>
<reference evidence="3 4" key="1">
    <citation type="submission" date="2017-11" db="EMBL/GenBank/DDBJ databases">
        <title>Genome-resolved metagenomics identifies genetic mobility, metabolic interactions, and unexpected diversity in perchlorate-reducing communities.</title>
        <authorList>
            <person name="Barnum T.P."/>
            <person name="Figueroa I.A."/>
            <person name="Carlstrom C.I."/>
            <person name="Lucas L.N."/>
            <person name="Engelbrektson A.L."/>
            <person name="Coates J.D."/>
        </authorList>
    </citation>
    <scope>NUCLEOTIDE SEQUENCE [LARGE SCALE GENOMIC DNA]</scope>
    <source>
        <strain evidence="3">BM706</strain>
    </source>
</reference>
<dbReference type="Gene3D" id="1.10.287.950">
    <property type="entry name" value="Methyl-accepting chemotaxis protein"/>
    <property type="match status" value="1"/>
</dbReference>
<dbReference type="Proteomes" id="UP000234857">
    <property type="component" value="Unassembled WGS sequence"/>
</dbReference>
<feature type="transmembrane region" description="Helical" evidence="1">
    <location>
        <begin position="6"/>
        <end position="25"/>
    </location>
</feature>
<sequence>MNKAVINGIFVLMALIVLGSMIFYVDDCAVFKEKKSVFVLFDHVDALADGALVYFNGVQCGSVRGIDFFDRKIRVRLSFDRDVPLKEGIKISIKTGGIVGEKYVDIEADPKASGKELKNGETLHGVESYSFDRLLVSVNKLSDEMLFTIEKLNNLITRNENKVDNIFGNLEQTTKRSSEFVDNLNNRIVGLGSDLDGFIKRLNQNMDDVGPELKGTLKNMKEVMARFNSVIKVVENRSDDIDMSIGNVRDITENIKSTTEKINNIMNSDKNSMINLVESFNSFKVESTFSMTYADFDDKFYSDFSMIFDKGYGKYYSIGVDKIGYGNDFNLIMGKTMDDTSYMFGGILDAKPGLGFWMKKNRYDMSFYNTDINDNIFNFKLDYKIDDRFGFGFKYLDVLEDKDMEFSITTKN</sequence>
<comment type="caution">
    <text evidence="3">The sequence shown here is derived from an EMBL/GenBank/DDBJ whole genome shotgun (WGS) entry which is preliminary data.</text>
</comment>
<evidence type="ECO:0000256" key="1">
    <source>
        <dbReference type="SAM" id="Phobius"/>
    </source>
</evidence>
<evidence type="ECO:0000313" key="4">
    <source>
        <dbReference type="Proteomes" id="UP000234857"/>
    </source>
</evidence>
<keyword evidence="1" id="KW-0812">Transmembrane</keyword>
<dbReference type="InterPro" id="IPR003399">
    <property type="entry name" value="Mce/MlaD"/>
</dbReference>
<dbReference type="PANTHER" id="PTHR33371:SF4">
    <property type="entry name" value="INTERMEMBRANE PHOSPHOLIPID TRANSPORT SYSTEM BINDING PROTEIN MLAD"/>
    <property type="match status" value="1"/>
</dbReference>
<accession>A0A2N5ZJC5</accession>
<gene>
    <name evidence="3" type="ORF">C0601_03935</name>
</gene>
<dbReference type="Pfam" id="PF02470">
    <property type="entry name" value="MlaD"/>
    <property type="match status" value="1"/>
</dbReference>
<proteinExistence type="predicted"/>
<evidence type="ECO:0000259" key="2">
    <source>
        <dbReference type="Pfam" id="PF02470"/>
    </source>
</evidence>
<protein>
    <recommendedName>
        <fullName evidence="2">Mce/MlaD domain-containing protein</fullName>
    </recommendedName>
</protein>
<name>A0A2N5ZJC5_MUIH1</name>